<name>A0ACB8DU66_DERSI</name>
<dbReference type="EMBL" id="CM023470">
    <property type="protein sequence ID" value="KAH7978030.1"/>
    <property type="molecule type" value="Genomic_DNA"/>
</dbReference>
<dbReference type="Proteomes" id="UP000821865">
    <property type="component" value="Chromosome 1"/>
</dbReference>
<organism evidence="1 2">
    <name type="scientific">Dermacentor silvarum</name>
    <name type="common">Tick</name>
    <dbReference type="NCBI Taxonomy" id="543639"/>
    <lineage>
        <taxon>Eukaryota</taxon>
        <taxon>Metazoa</taxon>
        <taxon>Ecdysozoa</taxon>
        <taxon>Arthropoda</taxon>
        <taxon>Chelicerata</taxon>
        <taxon>Arachnida</taxon>
        <taxon>Acari</taxon>
        <taxon>Parasitiformes</taxon>
        <taxon>Ixodida</taxon>
        <taxon>Ixodoidea</taxon>
        <taxon>Ixodidae</taxon>
        <taxon>Rhipicephalinae</taxon>
        <taxon>Dermacentor</taxon>
    </lineage>
</organism>
<evidence type="ECO:0000313" key="1">
    <source>
        <dbReference type="EMBL" id="KAH7978030.1"/>
    </source>
</evidence>
<gene>
    <name evidence="1" type="ORF">HPB49_004257</name>
</gene>
<evidence type="ECO:0000313" key="2">
    <source>
        <dbReference type="Proteomes" id="UP000821865"/>
    </source>
</evidence>
<accession>A0ACB8DU66</accession>
<protein>
    <submittedName>
        <fullName evidence="1">Uncharacterized protein</fullName>
    </submittedName>
</protein>
<comment type="caution">
    <text evidence="1">The sequence shown here is derived from an EMBL/GenBank/DDBJ whole genome shotgun (WGS) entry which is preliminary data.</text>
</comment>
<reference evidence="1" key="1">
    <citation type="submission" date="2020-05" db="EMBL/GenBank/DDBJ databases">
        <title>Large-scale comparative analyses of tick genomes elucidate their genetic diversity and vector capacities.</title>
        <authorList>
            <person name="Jia N."/>
            <person name="Wang J."/>
            <person name="Shi W."/>
            <person name="Du L."/>
            <person name="Sun Y."/>
            <person name="Zhan W."/>
            <person name="Jiang J."/>
            <person name="Wang Q."/>
            <person name="Zhang B."/>
            <person name="Ji P."/>
            <person name="Sakyi L.B."/>
            <person name="Cui X."/>
            <person name="Yuan T."/>
            <person name="Jiang B."/>
            <person name="Yang W."/>
            <person name="Lam T.T.-Y."/>
            <person name="Chang Q."/>
            <person name="Ding S."/>
            <person name="Wang X."/>
            <person name="Zhu J."/>
            <person name="Ruan X."/>
            <person name="Zhao L."/>
            <person name="Wei J."/>
            <person name="Que T."/>
            <person name="Du C."/>
            <person name="Cheng J."/>
            <person name="Dai P."/>
            <person name="Han X."/>
            <person name="Huang E."/>
            <person name="Gao Y."/>
            <person name="Liu J."/>
            <person name="Shao H."/>
            <person name="Ye R."/>
            <person name="Li L."/>
            <person name="Wei W."/>
            <person name="Wang X."/>
            <person name="Wang C."/>
            <person name="Yang T."/>
            <person name="Huo Q."/>
            <person name="Li W."/>
            <person name="Guo W."/>
            <person name="Chen H."/>
            <person name="Zhou L."/>
            <person name="Ni X."/>
            <person name="Tian J."/>
            <person name="Zhou Y."/>
            <person name="Sheng Y."/>
            <person name="Liu T."/>
            <person name="Pan Y."/>
            <person name="Xia L."/>
            <person name="Li J."/>
            <person name="Zhao F."/>
            <person name="Cao W."/>
        </authorList>
    </citation>
    <scope>NUCLEOTIDE SEQUENCE</scope>
    <source>
        <strain evidence="1">Dsil-2018</strain>
    </source>
</reference>
<proteinExistence type="predicted"/>
<keyword evidence="2" id="KW-1185">Reference proteome</keyword>
<sequence>MWKTFNIAAMGESALKSHMKSAKHSGVMKGGGRKRGVLNYLAPRTDERRASTSERPTTQFSSQAMDLEGACKDL</sequence>